<evidence type="ECO:0000256" key="6">
    <source>
        <dbReference type="ARBA" id="ARBA00023136"/>
    </source>
</evidence>
<evidence type="ECO:0000313" key="11">
    <source>
        <dbReference type="Proteomes" id="UP000590225"/>
    </source>
</evidence>
<dbReference type="RefSeq" id="WP_182515826.1">
    <property type="nucleotide sequence ID" value="NZ_JACGXP010000002.1"/>
</dbReference>
<dbReference type="GO" id="GO:0005886">
    <property type="term" value="C:plasma membrane"/>
    <property type="evidence" value="ECO:0007669"/>
    <property type="project" value="UniProtKB-SubCell"/>
</dbReference>
<keyword evidence="6 8" id="KW-0472">Membrane</keyword>
<feature type="transmembrane region" description="Helical" evidence="8">
    <location>
        <begin position="109"/>
        <end position="131"/>
    </location>
</feature>
<name>A0AAW3T767_9MICO</name>
<evidence type="ECO:0000259" key="9">
    <source>
        <dbReference type="Pfam" id="PF01757"/>
    </source>
</evidence>
<comment type="similarity">
    <text evidence="2">Belongs to the acyltransferase 3 family.</text>
</comment>
<feature type="transmembrane region" description="Helical" evidence="8">
    <location>
        <begin position="252"/>
        <end position="270"/>
    </location>
</feature>
<keyword evidence="4 8" id="KW-0812">Transmembrane</keyword>
<protein>
    <submittedName>
        <fullName evidence="10">Peptidoglycan/LPS O-acetylase OafA/YrhL</fullName>
    </submittedName>
</protein>
<dbReference type="Proteomes" id="UP000590225">
    <property type="component" value="Unassembled WGS sequence"/>
</dbReference>
<keyword evidence="3" id="KW-1003">Cell membrane</keyword>
<proteinExistence type="inferred from homology"/>
<feature type="transmembrane region" description="Helical" evidence="8">
    <location>
        <begin position="290"/>
        <end position="308"/>
    </location>
</feature>
<gene>
    <name evidence="10" type="ORF">FHW23_001674</name>
</gene>
<feature type="transmembrane region" description="Helical" evidence="8">
    <location>
        <begin position="75"/>
        <end position="97"/>
    </location>
</feature>
<evidence type="ECO:0000256" key="1">
    <source>
        <dbReference type="ARBA" id="ARBA00004651"/>
    </source>
</evidence>
<comment type="subcellular location">
    <subcellularLocation>
        <location evidence="1">Cell membrane</location>
        <topology evidence="1">Multi-pass membrane protein</topology>
    </subcellularLocation>
</comment>
<organism evidence="10 11">
    <name type="scientific">Curtobacterium pusillum</name>
    <dbReference type="NCBI Taxonomy" id="69373"/>
    <lineage>
        <taxon>Bacteria</taxon>
        <taxon>Bacillati</taxon>
        <taxon>Actinomycetota</taxon>
        <taxon>Actinomycetes</taxon>
        <taxon>Micrococcales</taxon>
        <taxon>Microbacteriaceae</taxon>
        <taxon>Curtobacterium</taxon>
    </lineage>
</organism>
<evidence type="ECO:0000256" key="3">
    <source>
        <dbReference type="ARBA" id="ARBA00022475"/>
    </source>
</evidence>
<feature type="transmembrane region" description="Helical" evidence="8">
    <location>
        <begin position="186"/>
        <end position="207"/>
    </location>
</feature>
<dbReference type="PANTHER" id="PTHR40074:SF2">
    <property type="entry name" value="O-ACETYLTRANSFERASE WECH"/>
    <property type="match status" value="1"/>
</dbReference>
<evidence type="ECO:0000313" key="10">
    <source>
        <dbReference type="EMBL" id="MBA8990428.1"/>
    </source>
</evidence>
<feature type="transmembrane region" description="Helical" evidence="8">
    <location>
        <begin position="222"/>
        <end position="240"/>
    </location>
</feature>
<dbReference type="Pfam" id="PF01757">
    <property type="entry name" value="Acyl_transf_3"/>
    <property type="match status" value="1"/>
</dbReference>
<evidence type="ECO:0000256" key="8">
    <source>
        <dbReference type="SAM" id="Phobius"/>
    </source>
</evidence>
<dbReference type="AlphaFoldDB" id="A0AAW3T767"/>
<comment type="caution">
    <text evidence="10">The sequence shown here is derived from an EMBL/GenBank/DDBJ whole genome shotgun (WGS) entry which is preliminary data.</text>
</comment>
<feature type="transmembrane region" description="Helical" evidence="8">
    <location>
        <begin position="159"/>
        <end position="179"/>
    </location>
</feature>
<dbReference type="GO" id="GO:0009246">
    <property type="term" value="P:enterobacterial common antigen biosynthetic process"/>
    <property type="evidence" value="ECO:0007669"/>
    <property type="project" value="TreeGrafter"/>
</dbReference>
<reference evidence="10 11" key="1">
    <citation type="submission" date="2020-07" db="EMBL/GenBank/DDBJ databases">
        <title>Above-ground endophytic microbial communities from plants in different locations in the United States.</title>
        <authorList>
            <person name="Frank C."/>
        </authorList>
    </citation>
    <scope>NUCLEOTIDE SEQUENCE [LARGE SCALE GENOMIC DNA]</scope>
    <source>
        <strain evidence="10 11">WPL5_2</strain>
    </source>
</reference>
<feature type="region of interest" description="Disordered" evidence="7">
    <location>
        <begin position="1"/>
        <end position="33"/>
    </location>
</feature>
<accession>A0AAW3T767</accession>
<dbReference type="GO" id="GO:0016413">
    <property type="term" value="F:O-acetyltransferase activity"/>
    <property type="evidence" value="ECO:0007669"/>
    <property type="project" value="TreeGrafter"/>
</dbReference>
<dbReference type="EMBL" id="JACGXP010000002">
    <property type="protein sequence ID" value="MBA8990428.1"/>
    <property type="molecule type" value="Genomic_DNA"/>
</dbReference>
<feature type="region of interest" description="Disordered" evidence="7">
    <location>
        <begin position="393"/>
        <end position="438"/>
    </location>
</feature>
<feature type="compositionally biased region" description="Acidic residues" evidence="7">
    <location>
        <begin position="419"/>
        <end position="430"/>
    </location>
</feature>
<evidence type="ECO:0000256" key="2">
    <source>
        <dbReference type="ARBA" id="ARBA00007400"/>
    </source>
</evidence>
<feature type="transmembrane region" description="Helical" evidence="8">
    <location>
        <begin position="357"/>
        <end position="377"/>
    </location>
</feature>
<sequence length="438" mass="48933">MSAGDRPSGVPTRVEQRGAPVRGEQTPTRTAEGKPRHLYEVDVLRILTFACVIGVHTTSHTVATDDVPLNALLGLLHFTRLVFFSLTAFVLVYSYTLRPRPMAQFWPKRFLLVGVPYLAWSFLYVGSSWLLGSTTRGDVPVLVRTYAEGIVTGVSWYHLYFLLVTMQVYLLLPVIAWLVRKTRGHHVTVLVLSLVVQLVVFAGYKYFPASDAWLHGYQKQFFFSYVFFIVAGAVAADHADAFLRFIRVRRRAVLWGFVGVGVLTLAVWWLQVALGQSLYAAGTPLQPIQVIWSAAVFVGFLAIGARWADRRRPGSPLARVIDYGSDRSFGIFLSHPFMIWILLYGDSWLGQVVPKPWLTLVTYVLVLVLSVAVTELFRWTPLSVPLTGRPSLASRGQREARARKRAAAAPLPQRSPEPVEPDDALVGETDDVGRRAAR</sequence>
<feature type="transmembrane region" description="Helical" evidence="8">
    <location>
        <begin position="329"/>
        <end position="345"/>
    </location>
</feature>
<evidence type="ECO:0000256" key="7">
    <source>
        <dbReference type="SAM" id="MobiDB-lite"/>
    </source>
</evidence>
<feature type="domain" description="Acyltransferase 3" evidence="9">
    <location>
        <begin position="39"/>
        <end position="373"/>
    </location>
</feature>
<dbReference type="PANTHER" id="PTHR40074">
    <property type="entry name" value="O-ACETYLTRANSFERASE WECH"/>
    <property type="match status" value="1"/>
</dbReference>
<dbReference type="InterPro" id="IPR002656">
    <property type="entry name" value="Acyl_transf_3_dom"/>
</dbReference>
<keyword evidence="5 8" id="KW-1133">Transmembrane helix</keyword>
<evidence type="ECO:0000256" key="5">
    <source>
        <dbReference type="ARBA" id="ARBA00022989"/>
    </source>
</evidence>
<evidence type="ECO:0000256" key="4">
    <source>
        <dbReference type="ARBA" id="ARBA00022692"/>
    </source>
</evidence>